<evidence type="ECO:0000256" key="1">
    <source>
        <dbReference type="SAM" id="MobiDB-lite"/>
    </source>
</evidence>
<dbReference type="Proteomes" id="UP001266305">
    <property type="component" value="Unassembled WGS sequence"/>
</dbReference>
<accession>A0ABQ9WGF7</accession>
<sequence length="234" mass="25201">MTGLHFLGPSLPPSDVLLAPQYSGTTVGPRCLPQPCCHVAGCLSDLETLFPDPHHRGRGRLFLFSGRSQGSPLTHAEQVSVTTAPLRIPVCLSSEHDLGEDIYDCVPCEDGGDDIYEDIIKVEVQQPMNTKLSPCLSHRWGATLGTGGHPEGTSLGPSQSPRGSSEAHPWKPSLTPGPLSALPPYGDALRCPRCDITTIMTLCPHCHRIFRPRVCRALSPSCPGSPKIVTWRTV</sequence>
<evidence type="ECO:0000313" key="2">
    <source>
        <dbReference type="EMBL" id="KAK2120565.1"/>
    </source>
</evidence>
<protein>
    <submittedName>
        <fullName evidence="2">Uncharacterized protein</fullName>
    </submittedName>
</protein>
<comment type="caution">
    <text evidence="2">The sequence shown here is derived from an EMBL/GenBank/DDBJ whole genome shotgun (WGS) entry which is preliminary data.</text>
</comment>
<feature type="region of interest" description="Disordered" evidence="1">
    <location>
        <begin position="146"/>
        <end position="176"/>
    </location>
</feature>
<organism evidence="2 3">
    <name type="scientific">Saguinus oedipus</name>
    <name type="common">Cotton-top tamarin</name>
    <name type="synonym">Oedipomidas oedipus</name>
    <dbReference type="NCBI Taxonomy" id="9490"/>
    <lineage>
        <taxon>Eukaryota</taxon>
        <taxon>Metazoa</taxon>
        <taxon>Chordata</taxon>
        <taxon>Craniata</taxon>
        <taxon>Vertebrata</taxon>
        <taxon>Euteleostomi</taxon>
        <taxon>Mammalia</taxon>
        <taxon>Eutheria</taxon>
        <taxon>Euarchontoglires</taxon>
        <taxon>Primates</taxon>
        <taxon>Haplorrhini</taxon>
        <taxon>Platyrrhini</taxon>
        <taxon>Cebidae</taxon>
        <taxon>Callitrichinae</taxon>
        <taxon>Saguinus</taxon>
    </lineage>
</organism>
<name>A0ABQ9WGF7_SAGOE</name>
<dbReference type="EMBL" id="JASSZA010000001">
    <property type="protein sequence ID" value="KAK2120565.1"/>
    <property type="molecule type" value="Genomic_DNA"/>
</dbReference>
<keyword evidence="3" id="KW-1185">Reference proteome</keyword>
<evidence type="ECO:0000313" key="3">
    <source>
        <dbReference type="Proteomes" id="UP001266305"/>
    </source>
</evidence>
<proteinExistence type="predicted"/>
<gene>
    <name evidence="2" type="ORF">P7K49_001951</name>
</gene>
<reference evidence="2 3" key="1">
    <citation type="submission" date="2023-05" db="EMBL/GenBank/DDBJ databases">
        <title>B98-5 Cell Line De Novo Hybrid Assembly: An Optical Mapping Approach.</title>
        <authorList>
            <person name="Kananen K."/>
            <person name="Auerbach J.A."/>
            <person name="Kautto E."/>
            <person name="Blachly J.S."/>
        </authorList>
    </citation>
    <scope>NUCLEOTIDE SEQUENCE [LARGE SCALE GENOMIC DNA]</scope>
    <source>
        <strain evidence="2">B95-8</strain>
        <tissue evidence="2">Cell line</tissue>
    </source>
</reference>